<proteinExistence type="predicted"/>
<keyword evidence="4 6" id="KW-0472">Membrane</keyword>
<dbReference type="InterPro" id="IPR051694">
    <property type="entry name" value="Immunoregulatory_rcpt-like"/>
</dbReference>
<accession>A0ABR3EPV0</accession>
<feature type="region of interest" description="Disordered" evidence="5">
    <location>
        <begin position="156"/>
        <end position="192"/>
    </location>
</feature>
<feature type="compositionally biased region" description="Low complexity" evidence="5">
    <location>
        <begin position="1"/>
        <end position="16"/>
    </location>
</feature>
<feature type="non-terminal residue" evidence="7">
    <location>
        <position position="1"/>
    </location>
</feature>
<evidence type="ECO:0000256" key="1">
    <source>
        <dbReference type="ARBA" id="ARBA00004167"/>
    </source>
</evidence>
<comment type="caution">
    <text evidence="7">The sequence shown here is derived from an EMBL/GenBank/DDBJ whole genome shotgun (WGS) entry which is preliminary data.</text>
</comment>
<keyword evidence="3 6" id="KW-1133">Transmembrane helix</keyword>
<dbReference type="Proteomes" id="UP001465976">
    <property type="component" value="Unassembled WGS sequence"/>
</dbReference>
<gene>
    <name evidence="7" type="ORF">V5O48_017164</name>
</gene>
<feature type="compositionally biased region" description="Basic and acidic residues" evidence="5">
    <location>
        <begin position="160"/>
        <end position="180"/>
    </location>
</feature>
<dbReference type="EMBL" id="JBAHYK010002535">
    <property type="protein sequence ID" value="KAL0564872.1"/>
    <property type="molecule type" value="Genomic_DNA"/>
</dbReference>
<evidence type="ECO:0000256" key="6">
    <source>
        <dbReference type="SAM" id="Phobius"/>
    </source>
</evidence>
<organism evidence="7 8">
    <name type="scientific">Marasmius crinis-equi</name>
    <dbReference type="NCBI Taxonomy" id="585013"/>
    <lineage>
        <taxon>Eukaryota</taxon>
        <taxon>Fungi</taxon>
        <taxon>Dikarya</taxon>
        <taxon>Basidiomycota</taxon>
        <taxon>Agaricomycotina</taxon>
        <taxon>Agaricomycetes</taxon>
        <taxon>Agaricomycetidae</taxon>
        <taxon>Agaricales</taxon>
        <taxon>Marasmiineae</taxon>
        <taxon>Marasmiaceae</taxon>
        <taxon>Marasmius</taxon>
    </lineage>
</organism>
<reference evidence="7 8" key="1">
    <citation type="submission" date="2024-02" db="EMBL/GenBank/DDBJ databases">
        <title>A draft genome for the cacao thread blight pathogen Marasmius crinis-equi.</title>
        <authorList>
            <person name="Cohen S.P."/>
            <person name="Baruah I.K."/>
            <person name="Amoako-Attah I."/>
            <person name="Bukari Y."/>
            <person name="Meinhardt L.W."/>
            <person name="Bailey B.A."/>
        </authorList>
    </citation>
    <scope>NUCLEOTIDE SEQUENCE [LARGE SCALE GENOMIC DNA]</scope>
    <source>
        <strain evidence="7 8">GH-76</strain>
    </source>
</reference>
<feature type="region of interest" description="Disordered" evidence="5">
    <location>
        <begin position="1"/>
        <end position="84"/>
    </location>
</feature>
<dbReference type="PANTHER" id="PTHR15549:SF30">
    <property type="entry name" value="MID2 DOMAIN-CONTAINING PROTEIN"/>
    <property type="match status" value="1"/>
</dbReference>
<keyword evidence="2 6" id="KW-0812">Transmembrane</keyword>
<keyword evidence="8" id="KW-1185">Reference proteome</keyword>
<evidence type="ECO:0000256" key="3">
    <source>
        <dbReference type="ARBA" id="ARBA00022989"/>
    </source>
</evidence>
<protein>
    <submittedName>
        <fullName evidence="7">Uncharacterized protein</fullName>
    </submittedName>
</protein>
<sequence>FTFFTGTTQTVFASSPTQPPTSQPITSTTTSNTESSTATQSTLTLATSVPPSASLTDSGAADSSGGSSSTRPVQSASADASPHTGTPNIEAIIGSVVGSIVAVALLLLLLFLIRRRRHRTMQRRGDMGEDAFYNNKMVVERRASIDSAGAVVGFGQKRNTGREDSDRDSSLREDFEDRRSAAGSPYPADSAAADRLSTGFNWTLPSIGTTPIETMFGSGGLVESSAPLIPTPVSPAPFQSPSRARTDRQMLVEQKILELQGRLITAKGSKQEKTRVRAMLRNRIEKVKELKESDWALHKGNTGDDVPEILRG</sequence>
<evidence type="ECO:0000256" key="4">
    <source>
        <dbReference type="ARBA" id="ARBA00023136"/>
    </source>
</evidence>
<evidence type="ECO:0000313" key="7">
    <source>
        <dbReference type="EMBL" id="KAL0564872.1"/>
    </source>
</evidence>
<comment type="subcellular location">
    <subcellularLocation>
        <location evidence="1">Membrane</location>
        <topology evidence="1">Single-pass membrane protein</topology>
    </subcellularLocation>
</comment>
<feature type="compositionally biased region" description="Polar residues" evidence="5">
    <location>
        <begin position="71"/>
        <end position="84"/>
    </location>
</feature>
<feature type="transmembrane region" description="Helical" evidence="6">
    <location>
        <begin position="91"/>
        <end position="113"/>
    </location>
</feature>
<evidence type="ECO:0000256" key="5">
    <source>
        <dbReference type="SAM" id="MobiDB-lite"/>
    </source>
</evidence>
<evidence type="ECO:0000313" key="8">
    <source>
        <dbReference type="Proteomes" id="UP001465976"/>
    </source>
</evidence>
<name>A0ABR3EPV0_9AGAR</name>
<feature type="compositionally biased region" description="Low complexity" evidence="5">
    <location>
        <begin position="23"/>
        <end position="70"/>
    </location>
</feature>
<dbReference type="PANTHER" id="PTHR15549">
    <property type="entry name" value="PAIRED IMMUNOGLOBULIN-LIKE TYPE 2 RECEPTOR"/>
    <property type="match status" value="1"/>
</dbReference>
<evidence type="ECO:0000256" key="2">
    <source>
        <dbReference type="ARBA" id="ARBA00022692"/>
    </source>
</evidence>